<dbReference type="EMBL" id="FCOA02000026">
    <property type="protein sequence ID" value="SAK84723.1"/>
    <property type="molecule type" value="Genomic_DNA"/>
</dbReference>
<sequence>MNTREQHIMRDLHQRLDLCSINTATLGHREPIGRVIDRVADAGFGGIAPWRRDLEGEDVSAIARRIEARGLTVTGYCRSTYLPAATREQFARNIADNKAALHDAATLGARCFVMVVGGMPDGSRDIEGARAQVSDGIGALLDTARELRVPLALEPLHPMYAADRSVINTVAQALHLCEAIDPGSSGFLGIAVDAYHCWWDPALADSVAAAGRAGRLLAFHVCDWLRDTRDMLLDRGMMGDGVIDLRALRRCVEDAGYDGLVEVEIFSQANWWRREAVEILGTCAHRLQAVC</sequence>
<accession>A0A158CQT1</accession>
<keyword evidence="2" id="KW-0378">Hydrolase</keyword>
<dbReference type="InterPro" id="IPR013022">
    <property type="entry name" value="Xyl_isomerase-like_TIM-brl"/>
</dbReference>
<dbReference type="STRING" id="1777140.AWB79_05820"/>
<dbReference type="Pfam" id="PF01261">
    <property type="entry name" value="AP_endonuc_2"/>
    <property type="match status" value="1"/>
</dbReference>
<keyword evidence="2" id="KW-0540">Nuclease</keyword>
<evidence type="ECO:0000259" key="1">
    <source>
        <dbReference type="Pfam" id="PF01261"/>
    </source>
</evidence>
<protein>
    <submittedName>
        <fullName evidence="2">AP endonuclease, family 2 domain protein</fullName>
    </submittedName>
</protein>
<dbReference type="PANTHER" id="PTHR12110:SF52">
    <property type="entry name" value="XYLOSE ISOMERASE"/>
    <property type="match status" value="1"/>
</dbReference>
<organism evidence="2 3">
    <name type="scientific">Caballeronia hypogeia</name>
    <dbReference type="NCBI Taxonomy" id="1777140"/>
    <lineage>
        <taxon>Bacteria</taxon>
        <taxon>Pseudomonadati</taxon>
        <taxon>Pseudomonadota</taxon>
        <taxon>Betaproteobacteria</taxon>
        <taxon>Burkholderiales</taxon>
        <taxon>Burkholderiaceae</taxon>
        <taxon>Caballeronia</taxon>
    </lineage>
</organism>
<keyword evidence="2" id="KW-0255">Endonuclease</keyword>
<dbReference type="AlphaFoldDB" id="A0A158CQT1"/>
<proteinExistence type="predicted"/>
<dbReference type="InterPro" id="IPR050312">
    <property type="entry name" value="IolE/XylAMocC-like"/>
</dbReference>
<evidence type="ECO:0000313" key="2">
    <source>
        <dbReference type="EMBL" id="SAK84723.1"/>
    </source>
</evidence>
<dbReference type="PANTHER" id="PTHR12110">
    <property type="entry name" value="HYDROXYPYRUVATE ISOMERASE"/>
    <property type="match status" value="1"/>
</dbReference>
<reference evidence="2" key="1">
    <citation type="submission" date="2016-01" db="EMBL/GenBank/DDBJ databases">
        <authorList>
            <person name="Peeters C."/>
        </authorList>
    </citation>
    <scope>NUCLEOTIDE SEQUENCE</scope>
    <source>
        <strain evidence="2">LMG 29322</strain>
    </source>
</reference>
<comment type="caution">
    <text evidence="2">The sequence shown here is derived from an EMBL/GenBank/DDBJ whole genome shotgun (WGS) entry which is preliminary data.</text>
</comment>
<dbReference type="SUPFAM" id="SSF51658">
    <property type="entry name" value="Xylose isomerase-like"/>
    <property type="match status" value="1"/>
</dbReference>
<dbReference type="GO" id="GO:0004519">
    <property type="term" value="F:endonuclease activity"/>
    <property type="evidence" value="ECO:0007669"/>
    <property type="project" value="UniProtKB-KW"/>
</dbReference>
<dbReference type="Gene3D" id="3.20.20.150">
    <property type="entry name" value="Divalent-metal-dependent TIM barrel enzymes"/>
    <property type="match status" value="1"/>
</dbReference>
<keyword evidence="3" id="KW-1185">Reference proteome</keyword>
<evidence type="ECO:0000313" key="3">
    <source>
        <dbReference type="Proteomes" id="UP000054851"/>
    </source>
</evidence>
<gene>
    <name evidence="2" type="ORF">AWB79_05820</name>
</gene>
<feature type="domain" description="Xylose isomerase-like TIM barrel" evidence="1">
    <location>
        <begin position="36"/>
        <end position="275"/>
    </location>
</feature>
<dbReference type="Proteomes" id="UP000054851">
    <property type="component" value="Unassembled WGS sequence"/>
</dbReference>
<dbReference type="InterPro" id="IPR036237">
    <property type="entry name" value="Xyl_isomerase-like_sf"/>
</dbReference>
<name>A0A158CQT1_9BURK</name>